<feature type="compositionally biased region" description="Basic and acidic residues" evidence="1">
    <location>
        <begin position="1"/>
        <end position="18"/>
    </location>
</feature>
<reference evidence="2 3" key="1">
    <citation type="journal article" date="2022" name="Allergy">
        <title>Genome assembly and annotation of Periplaneta americana reveal a comprehensive cockroach allergen profile.</title>
        <authorList>
            <person name="Wang L."/>
            <person name="Xiong Q."/>
            <person name="Saelim N."/>
            <person name="Wang L."/>
            <person name="Nong W."/>
            <person name="Wan A.T."/>
            <person name="Shi M."/>
            <person name="Liu X."/>
            <person name="Cao Q."/>
            <person name="Hui J.H.L."/>
            <person name="Sookrung N."/>
            <person name="Leung T.F."/>
            <person name="Tungtrongchitr A."/>
            <person name="Tsui S.K.W."/>
        </authorList>
    </citation>
    <scope>NUCLEOTIDE SEQUENCE [LARGE SCALE GENOMIC DNA]</scope>
    <source>
        <strain evidence="2">PWHHKU_190912</strain>
    </source>
</reference>
<dbReference type="InterPro" id="IPR036179">
    <property type="entry name" value="Ig-like_dom_sf"/>
</dbReference>
<dbReference type="SUPFAM" id="SSF48726">
    <property type="entry name" value="Immunoglobulin"/>
    <property type="match status" value="1"/>
</dbReference>
<comment type="caution">
    <text evidence="2">The sequence shown here is derived from an EMBL/GenBank/DDBJ whole genome shotgun (WGS) entry which is preliminary data.</text>
</comment>
<dbReference type="CDD" id="cd00096">
    <property type="entry name" value="Ig"/>
    <property type="match status" value="1"/>
</dbReference>
<protein>
    <recommendedName>
        <fullName evidence="4">Reverse transcriptase domain-containing protein</fullName>
    </recommendedName>
</protein>
<feature type="compositionally biased region" description="Basic and acidic residues" evidence="1">
    <location>
        <begin position="31"/>
        <end position="47"/>
    </location>
</feature>
<feature type="compositionally biased region" description="Basic and acidic residues" evidence="1">
    <location>
        <begin position="493"/>
        <end position="502"/>
    </location>
</feature>
<dbReference type="EMBL" id="JAJSOF020000019">
    <property type="protein sequence ID" value="KAJ4438935.1"/>
    <property type="molecule type" value="Genomic_DNA"/>
</dbReference>
<proteinExistence type="predicted"/>
<accession>A0ABQ8SZ04</accession>
<name>A0ABQ8SZ04_PERAM</name>
<feature type="region of interest" description="Disordered" evidence="1">
    <location>
        <begin position="427"/>
        <end position="477"/>
    </location>
</feature>
<gene>
    <name evidence="2" type="ORF">ANN_14889</name>
</gene>
<dbReference type="Gene3D" id="2.60.40.10">
    <property type="entry name" value="Immunoglobulins"/>
    <property type="match status" value="1"/>
</dbReference>
<evidence type="ECO:0000256" key="1">
    <source>
        <dbReference type="SAM" id="MobiDB-lite"/>
    </source>
</evidence>
<feature type="compositionally biased region" description="Pro residues" evidence="1">
    <location>
        <begin position="520"/>
        <end position="529"/>
    </location>
</feature>
<evidence type="ECO:0000313" key="3">
    <source>
        <dbReference type="Proteomes" id="UP001148838"/>
    </source>
</evidence>
<feature type="region of interest" description="Disordered" evidence="1">
    <location>
        <begin position="493"/>
        <end position="532"/>
    </location>
</feature>
<feature type="compositionally biased region" description="Polar residues" evidence="1">
    <location>
        <begin position="19"/>
        <end position="28"/>
    </location>
</feature>
<dbReference type="Proteomes" id="UP001148838">
    <property type="component" value="Unassembled WGS sequence"/>
</dbReference>
<feature type="region of interest" description="Disordered" evidence="1">
    <location>
        <begin position="1"/>
        <end position="47"/>
    </location>
</feature>
<keyword evidence="3" id="KW-1185">Reference proteome</keyword>
<evidence type="ECO:0000313" key="2">
    <source>
        <dbReference type="EMBL" id="KAJ4438935.1"/>
    </source>
</evidence>
<feature type="region of interest" description="Disordered" evidence="1">
    <location>
        <begin position="248"/>
        <end position="271"/>
    </location>
</feature>
<organism evidence="2 3">
    <name type="scientific">Periplaneta americana</name>
    <name type="common">American cockroach</name>
    <name type="synonym">Blatta americana</name>
    <dbReference type="NCBI Taxonomy" id="6978"/>
    <lineage>
        <taxon>Eukaryota</taxon>
        <taxon>Metazoa</taxon>
        <taxon>Ecdysozoa</taxon>
        <taxon>Arthropoda</taxon>
        <taxon>Hexapoda</taxon>
        <taxon>Insecta</taxon>
        <taxon>Pterygota</taxon>
        <taxon>Neoptera</taxon>
        <taxon>Polyneoptera</taxon>
        <taxon>Dictyoptera</taxon>
        <taxon>Blattodea</taxon>
        <taxon>Blattoidea</taxon>
        <taxon>Blattidae</taxon>
        <taxon>Blattinae</taxon>
        <taxon>Periplaneta</taxon>
    </lineage>
</organism>
<dbReference type="InterPro" id="IPR013783">
    <property type="entry name" value="Ig-like_fold"/>
</dbReference>
<sequence>MTGRGDKESTEETERDRGNSGSRATTGRVQRRQETKSRRDRQTPHRVTAELHLESLTRRDAGPYRCSASNDFRQDEMIVYLTAKEYAIRKVQDNRQGLELNGLHQLLVYADDVNMLGENTQTVRKTWKFYLKQVIAIGLEVNPEKTKYMIMSRDGNIVRNGNINIGDLSLEEVEKFKYLGATVTNINDTREEIKRRINMGNACYYSLKALIIHAKGAALCYSFHFLYTPDCWCFIAPAVLSLHTGLEGRRGDNEEENRGENREDNRAGSRGENRGIMEYKVEEIVLEEKIGGIYRRDNGGEYEGYFGGSCRLETTLGQEMVDTCGSNTSQEICIKWVFWGRLWIGGDSGRGDGIQLWIKYQSGNVHKGIVGQLRTEDGSGTGDGRQLWLRYQSENVPKLGILGQLQTGSGSGTGGGRQISEEFQEDIRSERHEEDIRSEEFQEDIRSERHEEDIRSEEFQEDIRSEGIQEDIRRSGDFKRTSEGVEDFKSLLHEDSLEESKNRTSRRKHSKKYECIQTEPPVPTTPQPVDPELAIPMIPSEVASTSKGFVPSA</sequence>
<evidence type="ECO:0008006" key="4">
    <source>
        <dbReference type="Google" id="ProtNLM"/>
    </source>
</evidence>